<organism evidence="1 2">
    <name type="scientific">Steinernema glaseri</name>
    <dbReference type="NCBI Taxonomy" id="37863"/>
    <lineage>
        <taxon>Eukaryota</taxon>
        <taxon>Metazoa</taxon>
        <taxon>Ecdysozoa</taxon>
        <taxon>Nematoda</taxon>
        <taxon>Chromadorea</taxon>
        <taxon>Rhabditida</taxon>
        <taxon>Tylenchina</taxon>
        <taxon>Panagrolaimomorpha</taxon>
        <taxon>Strongyloidoidea</taxon>
        <taxon>Steinernematidae</taxon>
        <taxon>Steinernema</taxon>
    </lineage>
</organism>
<proteinExistence type="predicted"/>
<dbReference type="AlphaFoldDB" id="A0A1I8AAJ1"/>
<name>A0A1I8AAJ1_9BILA</name>
<reference evidence="2" key="1">
    <citation type="submission" date="2016-11" db="UniProtKB">
        <authorList>
            <consortium name="WormBaseParasite"/>
        </authorList>
    </citation>
    <scope>IDENTIFICATION</scope>
</reference>
<keyword evidence="1" id="KW-1185">Reference proteome</keyword>
<evidence type="ECO:0000313" key="1">
    <source>
        <dbReference type="Proteomes" id="UP000095287"/>
    </source>
</evidence>
<accession>A0A1I8AAJ1</accession>
<dbReference type="WBParaSite" id="L893_g3764.t1">
    <property type="protein sequence ID" value="L893_g3764.t1"/>
    <property type="gene ID" value="L893_g3764"/>
</dbReference>
<evidence type="ECO:0000313" key="2">
    <source>
        <dbReference type="WBParaSite" id="L893_g3764.t1"/>
    </source>
</evidence>
<protein>
    <submittedName>
        <fullName evidence="2">Peptidase_S8 domain-containing protein</fullName>
    </submittedName>
</protein>
<dbReference type="Proteomes" id="UP000095287">
    <property type="component" value="Unplaced"/>
</dbReference>
<sequence>MTSMTVTFVDAVFVTSLPIDDVAIYVDLAVPWILRIVGFLVQNINRPFTAVTCGIVAVISGESDNLSGAAGHGIIVARLIESRKG</sequence>